<accession>G4QI79</accession>
<dbReference type="KEGG" id="gni:GNIT_2596"/>
<proteinExistence type="predicted"/>
<evidence type="ECO:0000313" key="1">
    <source>
        <dbReference type="EMBL" id="AEP30693.1"/>
    </source>
</evidence>
<dbReference type="InterPro" id="IPR012341">
    <property type="entry name" value="6hp_glycosidase-like_sf"/>
</dbReference>
<gene>
    <name evidence="1" type="ordered locus">GNIT_2596</name>
</gene>
<dbReference type="InterPro" id="IPR008928">
    <property type="entry name" value="6-hairpin_glycosidase_sf"/>
</dbReference>
<reference evidence="1 2" key="1">
    <citation type="journal article" date="2011" name="J. Bacteriol.">
        <title>Complete genome sequence of seawater bacterium Glaciecola nitratireducens FR1064T.</title>
        <authorList>
            <person name="Bian F."/>
            <person name="Qin Q.L."/>
            <person name="Xie B.B."/>
            <person name="Shu Y.L."/>
            <person name="Zhang X.Y."/>
            <person name="Yu Y."/>
            <person name="Chen B."/>
            <person name="Chen X.L."/>
            <person name="Zhou B.C."/>
            <person name="Zhang Y.Z."/>
        </authorList>
    </citation>
    <scope>NUCLEOTIDE SEQUENCE [LARGE SCALE GENOMIC DNA]</scope>
    <source>
        <strain evidence="2">JCM 12485 / KCTC 12276 / FR1064</strain>
    </source>
</reference>
<protein>
    <submittedName>
        <fullName evidence="1">Uncharacterized protein</fullName>
    </submittedName>
</protein>
<dbReference type="Gene3D" id="1.50.10.10">
    <property type="match status" value="1"/>
</dbReference>
<dbReference type="Proteomes" id="UP000009282">
    <property type="component" value="Chromosome"/>
</dbReference>
<dbReference type="STRING" id="1085623.GNIT_2596"/>
<dbReference type="GO" id="GO:0005975">
    <property type="term" value="P:carbohydrate metabolic process"/>
    <property type="evidence" value="ECO:0007669"/>
    <property type="project" value="InterPro"/>
</dbReference>
<dbReference type="eggNOG" id="COG3387">
    <property type="taxonomic scope" value="Bacteria"/>
</dbReference>
<dbReference type="AlphaFoldDB" id="G4QI79"/>
<keyword evidence="2" id="KW-1185">Reference proteome</keyword>
<sequence length="753" mass="85425">MSFRWVPWKILVKYAARRHGFLDPINLLSQLQRFIQPSEFNEPVELLRAGALMHARGLINNRVIQHNLDWVWPFWIERQFDPRDISFIPRAFSITHINLSHRNWTAVGLPDYSDLPIVDPRGLITPFIDGWSVDVWLVTSTNKALLPSKEKHAEQKLSLNNELKIITKVQNSQGFLKSQVSVQLIKSKPTCIINVDASYDEPAYIVIALRPYNPEGVSFIDSAKLNEQRNQWLIDNNKIVEFSRTVDSHHFSDFQHGDVLLQLGKAEQLEGECRVGMLTAAAMFTLDAHTGMGQVSVHIPLIQQNSKTDIQSKPWSQHLKTAAVLKIPDKTFQSLYDVALRTLLLHSSKDIYPGPYTYKRFWFRDAVFVLQALLCTGLIKRAEQALDQFSSRQDWSGYFHSQEGEWDSNGQVLWILQRYCQLTGQAPKTKWLTMIKRGADWIINKRLPSIGDAHDGLLPAGFSAEHLGPNNYYYWDNFWGIAGLLAAKTLFNLAGDTKLSGKYQRAAKEFQHCVDLNINKAGKNLATRAIPAAPNRRMDAGAIGSLAMAYPAQLCSEKDERILHTVEFLLNKCCVDNGFFQDMTHSGINAYLTLHIAQVLMRAGDTRYQQLIQRIAELASPTGQWPEAIHPQTGGGCMGDGQHVWAAADWIMIMRNTFVREEHDRLVLGAGISEQWLISQQTLKFGPAPTSFGDVTVTIEPVSLPSENVQLRHKISWQSKWHSSAPTIEVRLPGQKVLHPKTDENHVFFEMPR</sequence>
<dbReference type="HOGENOM" id="CLU_372059_0_0_6"/>
<dbReference type="SUPFAM" id="SSF48208">
    <property type="entry name" value="Six-hairpin glycosidases"/>
    <property type="match status" value="1"/>
</dbReference>
<organism evidence="1 2">
    <name type="scientific">Glaciecola nitratireducens (strain JCM 12485 / KCTC 12276 / FR1064)</name>
    <dbReference type="NCBI Taxonomy" id="1085623"/>
    <lineage>
        <taxon>Bacteria</taxon>
        <taxon>Pseudomonadati</taxon>
        <taxon>Pseudomonadota</taxon>
        <taxon>Gammaproteobacteria</taxon>
        <taxon>Alteromonadales</taxon>
        <taxon>Alteromonadaceae</taxon>
        <taxon>Brumicola</taxon>
    </lineage>
</organism>
<evidence type="ECO:0000313" key="2">
    <source>
        <dbReference type="Proteomes" id="UP000009282"/>
    </source>
</evidence>
<name>G4QI79_GLANF</name>
<dbReference type="EMBL" id="CP003060">
    <property type="protein sequence ID" value="AEP30693.1"/>
    <property type="molecule type" value="Genomic_DNA"/>
</dbReference>